<dbReference type="Proteomes" id="UP000187012">
    <property type="component" value="Unassembled WGS sequence"/>
</dbReference>
<dbReference type="AlphaFoldDB" id="A0A1N7RZD7"/>
<dbReference type="EMBL" id="CYGX02000025">
    <property type="protein sequence ID" value="SIT40436.1"/>
    <property type="molecule type" value="Genomic_DNA"/>
</dbReference>
<feature type="compositionally biased region" description="Basic and acidic residues" evidence="1">
    <location>
        <begin position="89"/>
        <end position="99"/>
    </location>
</feature>
<reference evidence="2" key="1">
    <citation type="submission" date="2016-12" db="EMBL/GenBank/DDBJ databases">
        <authorList>
            <person name="Song W.-J."/>
            <person name="Kurnit D.M."/>
        </authorList>
    </citation>
    <scope>NUCLEOTIDE SEQUENCE [LARGE SCALE GENOMIC DNA]</scope>
    <source>
        <strain evidence="2">STM7296</strain>
    </source>
</reference>
<gene>
    <name evidence="2" type="ORF">BN2475_250176</name>
</gene>
<proteinExistence type="predicted"/>
<accession>A0A1N7RZD7</accession>
<sequence>MRTGPVIGAAAGPAALPGAADVEVGPAGAVGAVAGASDEVAALPGSLAGAVVGAAVCAKAATPAKQRYKAQAQSRRLGDMLNLRRQKTRLREHTEAPRE</sequence>
<evidence type="ECO:0000313" key="2">
    <source>
        <dbReference type="EMBL" id="SIT40436.1"/>
    </source>
</evidence>
<protein>
    <submittedName>
        <fullName evidence="2">Uncharacterized protein</fullName>
    </submittedName>
</protein>
<name>A0A1N7RZD7_9BURK</name>
<organism evidence="2 3">
    <name type="scientific">Paraburkholderia ribeironis</name>
    <dbReference type="NCBI Taxonomy" id="1247936"/>
    <lineage>
        <taxon>Bacteria</taxon>
        <taxon>Pseudomonadati</taxon>
        <taxon>Pseudomonadota</taxon>
        <taxon>Betaproteobacteria</taxon>
        <taxon>Burkholderiales</taxon>
        <taxon>Burkholderiaceae</taxon>
        <taxon>Paraburkholderia</taxon>
    </lineage>
</organism>
<evidence type="ECO:0000313" key="3">
    <source>
        <dbReference type="Proteomes" id="UP000187012"/>
    </source>
</evidence>
<feature type="region of interest" description="Disordered" evidence="1">
    <location>
        <begin position="69"/>
        <end position="99"/>
    </location>
</feature>
<evidence type="ECO:0000256" key="1">
    <source>
        <dbReference type="SAM" id="MobiDB-lite"/>
    </source>
</evidence>
<keyword evidence="3" id="KW-1185">Reference proteome</keyword>